<sequence>MPADAYYLLFLLINCFFNLSVFVSITVMKYQKLHKFNSRQQEDDGTLCWPPENAHHRNRSCSEGQSNYRNDDPNTLSNSNSHKVRSLVKAMNRVLSGGDQQQPRCRKSPPRIPSRPVKNQQEEKNGSRERVSQNLDAK</sequence>
<dbReference type="Proteomes" id="UP001060085">
    <property type="component" value="Linkage Group LG08"/>
</dbReference>
<reference evidence="2" key="1">
    <citation type="journal article" date="2023" name="Nat. Plants">
        <title>Single-cell RNA sequencing provides a high-resolution roadmap for understanding the multicellular compartmentation of specialized metabolism.</title>
        <authorList>
            <person name="Sun S."/>
            <person name="Shen X."/>
            <person name="Li Y."/>
            <person name="Li Y."/>
            <person name="Wang S."/>
            <person name="Li R."/>
            <person name="Zhang H."/>
            <person name="Shen G."/>
            <person name="Guo B."/>
            <person name="Wei J."/>
            <person name="Xu J."/>
            <person name="St-Pierre B."/>
            <person name="Chen S."/>
            <person name="Sun C."/>
        </authorList>
    </citation>
    <scope>NUCLEOTIDE SEQUENCE [LARGE SCALE GENOMIC DNA]</scope>
</reference>
<comment type="caution">
    <text evidence="1">The sequence shown here is derived from an EMBL/GenBank/DDBJ whole genome shotgun (WGS) entry which is preliminary data.</text>
</comment>
<evidence type="ECO:0000313" key="1">
    <source>
        <dbReference type="EMBL" id="KAI5648430.1"/>
    </source>
</evidence>
<dbReference type="EMBL" id="CM044708">
    <property type="protein sequence ID" value="KAI5648430.1"/>
    <property type="molecule type" value="Genomic_DNA"/>
</dbReference>
<evidence type="ECO:0000313" key="2">
    <source>
        <dbReference type="Proteomes" id="UP001060085"/>
    </source>
</evidence>
<organism evidence="1 2">
    <name type="scientific">Catharanthus roseus</name>
    <name type="common">Madagascar periwinkle</name>
    <name type="synonym">Vinca rosea</name>
    <dbReference type="NCBI Taxonomy" id="4058"/>
    <lineage>
        <taxon>Eukaryota</taxon>
        <taxon>Viridiplantae</taxon>
        <taxon>Streptophyta</taxon>
        <taxon>Embryophyta</taxon>
        <taxon>Tracheophyta</taxon>
        <taxon>Spermatophyta</taxon>
        <taxon>Magnoliopsida</taxon>
        <taxon>eudicotyledons</taxon>
        <taxon>Gunneridae</taxon>
        <taxon>Pentapetalae</taxon>
        <taxon>asterids</taxon>
        <taxon>lamiids</taxon>
        <taxon>Gentianales</taxon>
        <taxon>Apocynaceae</taxon>
        <taxon>Rauvolfioideae</taxon>
        <taxon>Vinceae</taxon>
        <taxon>Catharanthinae</taxon>
        <taxon>Catharanthus</taxon>
    </lineage>
</organism>
<proteinExistence type="predicted"/>
<gene>
    <name evidence="1" type="ORF">M9H77_34435</name>
</gene>
<name>A0ACB9ZPS7_CATRO</name>
<keyword evidence="2" id="KW-1185">Reference proteome</keyword>
<protein>
    <submittedName>
        <fullName evidence="1">Uncharacterized protein</fullName>
    </submittedName>
</protein>
<accession>A0ACB9ZPS7</accession>